<protein>
    <submittedName>
        <fullName evidence="1">Uncharacterized protein</fullName>
    </submittedName>
</protein>
<name>A0ABQ7C0X7_BRACR</name>
<evidence type="ECO:0000313" key="1">
    <source>
        <dbReference type="EMBL" id="KAF3544953.1"/>
    </source>
</evidence>
<accession>A0ABQ7C0X7</accession>
<evidence type="ECO:0000313" key="2">
    <source>
        <dbReference type="Proteomes" id="UP000266723"/>
    </source>
</evidence>
<reference evidence="1 2" key="1">
    <citation type="journal article" date="2020" name="BMC Genomics">
        <title>Intraspecific diversification of the crop wild relative Brassica cretica Lam. using demographic model selection.</title>
        <authorList>
            <person name="Kioukis A."/>
            <person name="Michalopoulou V.A."/>
            <person name="Briers L."/>
            <person name="Pirintsos S."/>
            <person name="Studholme D.J."/>
            <person name="Pavlidis P."/>
            <person name="Sarris P.F."/>
        </authorList>
    </citation>
    <scope>NUCLEOTIDE SEQUENCE [LARGE SCALE GENOMIC DNA]</scope>
    <source>
        <strain evidence="2">cv. PFS-1207/04</strain>
    </source>
</reference>
<proteinExistence type="predicted"/>
<dbReference type="Proteomes" id="UP000266723">
    <property type="component" value="Unassembled WGS sequence"/>
</dbReference>
<organism evidence="1 2">
    <name type="scientific">Brassica cretica</name>
    <name type="common">Mustard</name>
    <dbReference type="NCBI Taxonomy" id="69181"/>
    <lineage>
        <taxon>Eukaryota</taxon>
        <taxon>Viridiplantae</taxon>
        <taxon>Streptophyta</taxon>
        <taxon>Embryophyta</taxon>
        <taxon>Tracheophyta</taxon>
        <taxon>Spermatophyta</taxon>
        <taxon>Magnoliopsida</taxon>
        <taxon>eudicotyledons</taxon>
        <taxon>Gunneridae</taxon>
        <taxon>Pentapetalae</taxon>
        <taxon>rosids</taxon>
        <taxon>malvids</taxon>
        <taxon>Brassicales</taxon>
        <taxon>Brassicaceae</taxon>
        <taxon>Brassiceae</taxon>
        <taxon>Brassica</taxon>
    </lineage>
</organism>
<dbReference type="EMBL" id="QGKV02000832">
    <property type="protein sequence ID" value="KAF3544953.1"/>
    <property type="molecule type" value="Genomic_DNA"/>
</dbReference>
<gene>
    <name evidence="1" type="ORF">DY000_02007942</name>
</gene>
<sequence>MSDPYYNLMKADKRECDWLYAVADANYGIPTKCACSQPIGVETGEQGRHYYVCKQCENDVRDEAINYAKLESKVMQIILKFAELKKLVNG</sequence>
<comment type="caution">
    <text evidence="1">The sequence shown here is derived from an EMBL/GenBank/DDBJ whole genome shotgun (WGS) entry which is preliminary data.</text>
</comment>
<keyword evidence="2" id="KW-1185">Reference proteome</keyword>